<dbReference type="RefSeq" id="WP_104518011.1">
    <property type="nucleotide sequence ID" value="NZ_NHRY01000066.1"/>
</dbReference>
<dbReference type="OrthoDB" id="9813967at2"/>
<evidence type="ECO:0000256" key="3">
    <source>
        <dbReference type="SAM" id="SignalP"/>
    </source>
</evidence>
<dbReference type="NCBIfam" id="TIGR01730">
    <property type="entry name" value="RND_mfp"/>
    <property type="match status" value="1"/>
</dbReference>
<dbReference type="GO" id="GO:1990281">
    <property type="term" value="C:efflux pump complex"/>
    <property type="evidence" value="ECO:0007669"/>
    <property type="project" value="TreeGrafter"/>
</dbReference>
<feature type="signal peptide" evidence="3">
    <location>
        <begin position="1"/>
        <end position="18"/>
    </location>
</feature>
<dbReference type="AlphaFoldDB" id="A0A2S6NKX0"/>
<evidence type="ECO:0000256" key="1">
    <source>
        <dbReference type="ARBA" id="ARBA00009477"/>
    </source>
</evidence>
<dbReference type="Gene3D" id="1.10.287.470">
    <property type="entry name" value="Helix hairpin bin"/>
    <property type="match status" value="1"/>
</dbReference>
<feature type="coiled-coil region" evidence="2">
    <location>
        <begin position="103"/>
        <end position="169"/>
    </location>
</feature>
<name>A0A2S6NKX0_RHOGL</name>
<dbReference type="Pfam" id="PF25954">
    <property type="entry name" value="Beta-barrel_RND_2"/>
    <property type="match status" value="1"/>
</dbReference>
<comment type="caution">
    <text evidence="6">The sequence shown here is derived from an EMBL/GenBank/DDBJ whole genome shotgun (WGS) entry which is preliminary data.</text>
</comment>
<dbReference type="Gene3D" id="2.40.50.100">
    <property type="match status" value="1"/>
</dbReference>
<evidence type="ECO:0000259" key="5">
    <source>
        <dbReference type="Pfam" id="PF25954"/>
    </source>
</evidence>
<keyword evidence="7" id="KW-1185">Reference proteome</keyword>
<evidence type="ECO:0000313" key="7">
    <source>
        <dbReference type="Proteomes" id="UP000239724"/>
    </source>
</evidence>
<keyword evidence="3" id="KW-0732">Signal</keyword>
<organism evidence="6 7">
    <name type="scientific">Rhodopila globiformis</name>
    <name type="common">Rhodopseudomonas globiformis</name>
    <dbReference type="NCBI Taxonomy" id="1071"/>
    <lineage>
        <taxon>Bacteria</taxon>
        <taxon>Pseudomonadati</taxon>
        <taxon>Pseudomonadota</taxon>
        <taxon>Alphaproteobacteria</taxon>
        <taxon>Acetobacterales</taxon>
        <taxon>Acetobacteraceae</taxon>
        <taxon>Rhodopila</taxon>
    </lineage>
</organism>
<dbReference type="GO" id="GO:0015562">
    <property type="term" value="F:efflux transmembrane transporter activity"/>
    <property type="evidence" value="ECO:0007669"/>
    <property type="project" value="TreeGrafter"/>
</dbReference>
<feature type="chain" id="PRO_5015399269" evidence="3">
    <location>
        <begin position="19"/>
        <end position="358"/>
    </location>
</feature>
<feature type="domain" description="CusB-like beta-barrel" evidence="5">
    <location>
        <begin position="205"/>
        <end position="275"/>
    </location>
</feature>
<dbReference type="EMBL" id="NHRY01000066">
    <property type="protein sequence ID" value="PPQ35842.1"/>
    <property type="molecule type" value="Genomic_DNA"/>
</dbReference>
<evidence type="ECO:0000313" key="6">
    <source>
        <dbReference type="EMBL" id="PPQ35842.1"/>
    </source>
</evidence>
<comment type="similarity">
    <text evidence="1">Belongs to the membrane fusion protein (MFP) (TC 8.A.1) family.</text>
</comment>
<dbReference type="InterPro" id="IPR058625">
    <property type="entry name" value="MdtA-like_BSH"/>
</dbReference>
<dbReference type="PANTHER" id="PTHR30469">
    <property type="entry name" value="MULTIDRUG RESISTANCE PROTEIN MDTA"/>
    <property type="match status" value="1"/>
</dbReference>
<dbReference type="InterPro" id="IPR058792">
    <property type="entry name" value="Beta-barrel_RND_2"/>
</dbReference>
<dbReference type="PANTHER" id="PTHR30469:SF18">
    <property type="entry name" value="RESISTANCE-NODULATION-CELL DIVISION (RND) EFFLUX MEMBRANE FUSION PROTEIN-RELATED"/>
    <property type="match status" value="1"/>
</dbReference>
<dbReference type="Pfam" id="PF25917">
    <property type="entry name" value="BSH_RND"/>
    <property type="match status" value="1"/>
</dbReference>
<dbReference type="InterPro" id="IPR006143">
    <property type="entry name" value="RND_pump_MFP"/>
</dbReference>
<keyword evidence="2" id="KW-0175">Coiled coil</keyword>
<reference evidence="6 7" key="1">
    <citation type="journal article" date="2018" name="Arch. Microbiol.">
        <title>New insights into the metabolic potential of the phototrophic purple bacterium Rhodopila globiformis DSM 161(T) from its draft genome sequence and evidence for a vanadium-dependent nitrogenase.</title>
        <authorList>
            <person name="Imhoff J.F."/>
            <person name="Rahn T."/>
            <person name="Kunzel S."/>
            <person name="Neulinger S.C."/>
        </authorList>
    </citation>
    <scope>NUCLEOTIDE SEQUENCE [LARGE SCALE GENOMIC DNA]</scope>
    <source>
        <strain evidence="6 7">DSM 161</strain>
    </source>
</reference>
<dbReference type="SUPFAM" id="SSF111369">
    <property type="entry name" value="HlyD-like secretion proteins"/>
    <property type="match status" value="1"/>
</dbReference>
<dbReference type="Gene3D" id="2.40.420.20">
    <property type="match status" value="1"/>
</dbReference>
<sequence length="358" mass="37595">MVQITRVAACLIAVSAAAAVPTRAEPPPRPVRVQTVRFQPGQQSVTYAGTVQARVQANLGFRVPGKVIARLVDVGDHVTAGQVLARLDPTDARLAVEADIQAVRAADAEAVNARAEFQRYQRLGRFSPAYIASEYDRRQAAADGAEAHLAQAQRQLALARDQLAYTQLQADADGVITDLKLEPGQVVAAGQTVITLAHTAETEVALDVPENRLPDIRAADGIEIRLWSQPGRALPGWVREIGALADPMSRTFAVKVTILGKAPGLGMTASVRFSHDGGRRIARLAASAVVSVNGVPSVWVLDQATHRATAHPVTIAAWLGDGEVAIAGGVPEGAQVVTAGASQLDAAMPVTAWAGAIR</sequence>
<accession>A0A2S6NKX0</accession>
<evidence type="ECO:0000259" key="4">
    <source>
        <dbReference type="Pfam" id="PF25917"/>
    </source>
</evidence>
<evidence type="ECO:0000256" key="2">
    <source>
        <dbReference type="SAM" id="Coils"/>
    </source>
</evidence>
<gene>
    <name evidence="6" type="ORF">CCS01_06350</name>
</gene>
<dbReference type="Proteomes" id="UP000239724">
    <property type="component" value="Unassembled WGS sequence"/>
</dbReference>
<feature type="domain" description="Multidrug resistance protein MdtA-like barrel-sandwich hybrid" evidence="4">
    <location>
        <begin position="57"/>
        <end position="193"/>
    </location>
</feature>
<dbReference type="Gene3D" id="2.40.30.170">
    <property type="match status" value="1"/>
</dbReference>
<protein>
    <submittedName>
        <fullName evidence="6">Uncharacterized protein</fullName>
    </submittedName>
</protein>
<proteinExistence type="inferred from homology"/>